<keyword evidence="3" id="KW-1185">Reference proteome</keyword>
<gene>
    <name evidence="2" type="ORF">EV685_2938</name>
</gene>
<accession>A0A4V2EVQ5</accession>
<dbReference type="Pfam" id="PF02321">
    <property type="entry name" value="OEP"/>
    <property type="match status" value="2"/>
</dbReference>
<protein>
    <submittedName>
        <fullName evidence="2">Multidrug efflux system outer membrane protein</fullName>
    </submittedName>
</protein>
<dbReference type="SUPFAM" id="SSF56954">
    <property type="entry name" value="Outer membrane efflux proteins (OEP)"/>
    <property type="match status" value="1"/>
</dbReference>
<dbReference type="Gene3D" id="2.20.200.10">
    <property type="entry name" value="Outer membrane efflux proteins (OEP)"/>
    <property type="match status" value="1"/>
</dbReference>
<dbReference type="PANTHER" id="PTHR30203">
    <property type="entry name" value="OUTER MEMBRANE CATION EFFLUX PROTEIN"/>
    <property type="match status" value="1"/>
</dbReference>
<dbReference type="Proteomes" id="UP000293433">
    <property type="component" value="Unassembled WGS sequence"/>
</dbReference>
<evidence type="ECO:0000313" key="2">
    <source>
        <dbReference type="EMBL" id="RZS53310.1"/>
    </source>
</evidence>
<dbReference type="InterPro" id="IPR010131">
    <property type="entry name" value="MdtP/NodT-like"/>
</dbReference>
<dbReference type="GO" id="GO:0015562">
    <property type="term" value="F:efflux transmembrane transporter activity"/>
    <property type="evidence" value="ECO:0007669"/>
    <property type="project" value="InterPro"/>
</dbReference>
<evidence type="ECO:0000256" key="1">
    <source>
        <dbReference type="ARBA" id="ARBA00007613"/>
    </source>
</evidence>
<comment type="similarity">
    <text evidence="1">Belongs to the outer membrane factor (OMF) (TC 1.B.17) family.</text>
</comment>
<dbReference type="Gene3D" id="1.20.1600.10">
    <property type="entry name" value="Outer membrane efflux proteins (OEP)"/>
    <property type="match status" value="1"/>
</dbReference>
<reference evidence="2 3" key="1">
    <citation type="submission" date="2019-02" db="EMBL/GenBank/DDBJ databases">
        <title>Genomic Encyclopedia of Type Strains, Phase IV (KMG-IV): sequencing the most valuable type-strain genomes for metagenomic binning, comparative biology and taxonomic classification.</title>
        <authorList>
            <person name="Goeker M."/>
        </authorList>
    </citation>
    <scope>NUCLEOTIDE SEQUENCE [LARGE SCALE GENOMIC DNA]</scope>
    <source>
        <strain evidence="2 3">DSM 10617</strain>
    </source>
</reference>
<evidence type="ECO:0000313" key="3">
    <source>
        <dbReference type="Proteomes" id="UP000293433"/>
    </source>
</evidence>
<dbReference type="InterPro" id="IPR003423">
    <property type="entry name" value="OMP_efflux"/>
</dbReference>
<dbReference type="AlphaFoldDB" id="A0A4V2EVQ5"/>
<sequence length="513" mass="53739">MTAHLRTRMTTKTTMREDSILLLRPLTLAVAVTLLTGCADLAPTYQRPAAPVPAQFVLPTAAAASDAAAAAAALPASAPAEPLAWGDWVRDTGLRRQVEAALAHNRDLRVAALNVERARAQLDVSLADRYPTIGAGVTANSSPNPATGNQAQSYTAGLQLASWEIDFLGRIRTLNDAARSQLLATEAGRRSAELSIVAAVTQTWLALLADRQAIDLAQRSLASREQTLALTQLQVKAGATSVLALQGNLNLVSQSRVALQQALRQRAQNLSTLSLLTGSQPAADAVPGLPPPPPAATAPNANTAAVDTTAAVLADDPLAGVLADVPAGLDASVLLRRPDVVQAERQLEAANANIGAARAAMFPRITLTGSAGQASSQFSGLFQGGNFAWTLGAQALMTIFDAGRNQANVNATTVGRDIAVAQYERAIQAAFKDTADALDGLSTWRAQREAQAEQSASAREIARLTDLRVRAGAASELDRLDAQRSLLQAEQALLQTRLAEQLNRVALWKALGG</sequence>
<name>A0A4V2EVQ5_9BURK</name>
<dbReference type="EMBL" id="SGWV01000010">
    <property type="protein sequence ID" value="RZS53310.1"/>
    <property type="molecule type" value="Genomic_DNA"/>
</dbReference>
<proteinExistence type="inferred from homology"/>
<organism evidence="2 3">
    <name type="scientific">Sphaerotilus mobilis</name>
    <dbReference type="NCBI Taxonomy" id="47994"/>
    <lineage>
        <taxon>Bacteria</taxon>
        <taxon>Pseudomonadati</taxon>
        <taxon>Pseudomonadota</taxon>
        <taxon>Betaproteobacteria</taxon>
        <taxon>Burkholderiales</taxon>
        <taxon>Sphaerotilaceae</taxon>
        <taxon>Sphaerotilus</taxon>
    </lineage>
</organism>
<comment type="caution">
    <text evidence="2">The sequence shown here is derived from an EMBL/GenBank/DDBJ whole genome shotgun (WGS) entry which is preliminary data.</text>
</comment>
<dbReference type="PANTHER" id="PTHR30203:SF32">
    <property type="entry name" value="CATION EFFLUX SYSTEM PROTEIN CUSC"/>
    <property type="match status" value="1"/>
</dbReference>